<dbReference type="InterPro" id="IPR012340">
    <property type="entry name" value="NA-bd_OB-fold"/>
</dbReference>
<dbReference type="Gramene" id="Solyc07g017280.2.1">
    <property type="protein sequence ID" value="Solyc07g017280.2.1"/>
    <property type="gene ID" value="Solyc07g017280.2"/>
</dbReference>
<dbReference type="InParanoid" id="A0A3Q7H5C0"/>
<protein>
    <recommendedName>
        <fullName evidence="1">Replication protein A 70 kDa DNA-binding subunit B/D first OB fold domain-containing protein</fullName>
    </recommendedName>
</protein>
<dbReference type="InterPro" id="IPR003871">
    <property type="entry name" value="RFA1B/D_OB_1st"/>
</dbReference>
<dbReference type="CDD" id="cd04480">
    <property type="entry name" value="RPA1_DBD_A_like"/>
    <property type="match status" value="1"/>
</dbReference>
<evidence type="ECO:0000313" key="3">
    <source>
        <dbReference type="Proteomes" id="UP000004994"/>
    </source>
</evidence>
<keyword evidence="3" id="KW-1185">Reference proteome</keyword>
<name>A0A3Q7H5C0_SOLLC</name>
<organism evidence="2">
    <name type="scientific">Solanum lycopersicum</name>
    <name type="common">Tomato</name>
    <name type="synonym">Lycopersicon esculentum</name>
    <dbReference type="NCBI Taxonomy" id="4081"/>
    <lineage>
        <taxon>Eukaryota</taxon>
        <taxon>Viridiplantae</taxon>
        <taxon>Streptophyta</taxon>
        <taxon>Embryophyta</taxon>
        <taxon>Tracheophyta</taxon>
        <taxon>Spermatophyta</taxon>
        <taxon>Magnoliopsida</taxon>
        <taxon>eudicotyledons</taxon>
        <taxon>Gunneridae</taxon>
        <taxon>Pentapetalae</taxon>
        <taxon>asterids</taxon>
        <taxon>lamiids</taxon>
        <taxon>Solanales</taxon>
        <taxon>Solanaceae</taxon>
        <taxon>Solanoideae</taxon>
        <taxon>Solaneae</taxon>
        <taxon>Solanum</taxon>
        <taxon>Solanum subgen. Lycopersicon</taxon>
    </lineage>
</organism>
<evidence type="ECO:0000313" key="2">
    <source>
        <dbReference type="EnsemblPlants" id="Solyc07g017280.2.1"/>
    </source>
</evidence>
<reference evidence="2" key="2">
    <citation type="submission" date="2019-01" db="UniProtKB">
        <authorList>
            <consortium name="EnsemblPlants"/>
        </authorList>
    </citation>
    <scope>IDENTIFICATION</scope>
    <source>
        <strain evidence="2">cv. Heinz 1706</strain>
    </source>
</reference>
<dbReference type="Gene3D" id="2.40.50.140">
    <property type="entry name" value="Nucleic acid-binding proteins"/>
    <property type="match status" value="1"/>
</dbReference>
<dbReference type="PANTHER" id="PTHR47165:SF4">
    <property type="entry name" value="OS03G0429900 PROTEIN"/>
    <property type="match status" value="1"/>
</dbReference>
<sequence length="331" mass="38252">MAYSLLSDLDATHDEWLIRVRVCRQWEFINFKRSPKMISLDMILIDEKGTLMHAIIWKNQINKFRDKLSEGFAVIIRNFKVSALTSDYRPVQDDLTIKARITLWEDHGESFYPYVYPNDFGPYNVIITATTVKEFRGELTFATTAASKIYVNLKMDNITALRHKCSKKSVDIVTIASGNSSNVPNAQAMFENGMTVAELLDSEWSPDIEECVVTLRAQITAIENFFDCFKLKEGLENYTVTKVYVPDEELELQHCINKDKRVKGKEKLEDSTEQTDFNAEGLNTDYSKELSDEEDTFISKQRVYSTKFKKRRNLFIADSEESDDDTIKRTK</sequence>
<accession>A0A3Q7H5C0</accession>
<dbReference type="Proteomes" id="UP000004994">
    <property type="component" value="Chromosome 7"/>
</dbReference>
<evidence type="ECO:0000259" key="1">
    <source>
        <dbReference type="Pfam" id="PF02721"/>
    </source>
</evidence>
<dbReference type="EnsemblPlants" id="Solyc07g017280.2.1">
    <property type="protein sequence ID" value="Solyc07g017280.2.1"/>
    <property type="gene ID" value="Solyc07g017280.2"/>
</dbReference>
<dbReference type="SUPFAM" id="SSF50249">
    <property type="entry name" value="Nucleic acid-binding proteins"/>
    <property type="match status" value="1"/>
</dbReference>
<reference evidence="2" key="1">
    <citation type="journal article" date="2012" name="Nature">
        <title>The tomato genome sequence provides insights into fleshy fruit evolution.</title>
        <authorList>
            <consortium name="Tomato Genome Consortium"/>
        </authorList>
    </citation>
    <scope>NUCLEOTIDE SEQUENCE [LARGE SCALE GENOMIC DNA]</scope>
    <source>
        <strain evidence="2">cv. Heinz 1706</strain>
    </source>
</reference>
<dbReference type="PANTHER" id="PTHR47165">
    <property type="entry name" value="OS03G0429900 PROTEIN"/>
    <property type="match status" value="1"/>
</dbReference>
<dbReference type="AlphaFoldDB" id="A0A3Q7H5C0"/>
<dbReference type="Pfam" id="PF02721">
    <property type="entry name" value="DUF223"/>
    <property type="match status" value="1"/>
</dbReference>
<dbReference type="STRING" id="4081.A0A3Q7H5C0"/>
<proteinExistence type="predicted"/>
<feature type="domain" description="Replication protein A 70 kDa DNA-binding subunit B/D first OB fold" evidence="1">
    <location>
        <begin position="3"/>
        <end position="96"/>
    </location>
</feature>